<dbReference type="EMBL" id="QUSM01000003">
    <property type="protein sequence ID" value="RGD74380.1"/>
    <property type="molecule type" value="Genomic_DNA"/>
</dbReference>
<name>A0A3E3DYN8_9FIRM</name>
<keyword evidence="1" id="KW-0812">Transmembrane</keyword>
<keyword evidence="1" id="KW-1133">Transmembrane helix</keyword>
<evidence type="ECO:0000313" key="2">
    <source>
        <dbReference type="EMBL" id="RGD74380.1"/>
    </source>
</evidence>
<dbReference type="Proteomes" id="UP000261212">
    <property type="component" value="Unassembled WGS sequence"/>
</dbReference>
<comment type="caution">
    <text evidence="2">The sequence shown here is derived from an EMBL/GenBank/DDBJ whole genome shotgun (WGS) entry which is preliminary data.</text>
</comment>
<dbReference type="AlphaFoldDB" id="A0A3E3DYN8"/>
<reference evidence="2 3" key="1">
    <citation type="submission" date="2018-08" db="EMBL/GenBank/DDBJ databases">
        <title>A genome reference for cultivated species of the human gut microbiota.</title>
        <authorList>
            <person name="Zou Y."/>
            <person name="Xue W."/>
            <person name="Luo G."/>
        </authorList>
    </citation>
    <scope>NUCLEOTIDE SEQUENCE [LARGE SCALE GENOMIC DNA]</scope>
    <source>
        <strain evidence="2 3">AM25-6</strain>
    </source>
</reference>
<dbReference type="RefSeq" id="WP_117532110.1">
    <property type="nucleotide sequence ID" value="NZ_QUSM01000003.1"/>
</dbReference>
<proteinExistence type="predicted"/>
<protein>
    <submittedName>
        <fullName evidence="2">Uncharacterized protein</fullName>
    </submittedName>
</protein>
<keyword evidence="1" id="KW-0472">Membrane</keyword>
<accession>A0A3E3DYN8</accession>
<sequence length="143" mass="16037">MVFKFEKFLFSFIVILSVLFVGLNIMNKNEVLSTVSNGSSNETKLVNSDNYLKAGVIKMSLSSTKNVKILVNGEENFNYTLKDNIMTLAVSDKDVVEVDLRNFKEGTLDVLILKVSDGLLNPPVSQKYQFSKGINKLFDVKMN</sequence>
<organism evidence="2 3">
    <name type="scientific">Anaerofustis stercorihominis</name>
    <dbReference type="NCBI Taxonomy" id="214853"/>
    <lineage>
        <taxon>Bacteria</taxon>
        <taxon>Bacillati</taxon>
        <taxon>Bacillota</taxon>
        <taxon>Clostridia</taxon>
        <taxon>Eubacteriales</taxon>
        <taxon>Eubacteriaceae</taxon>
        <taxon>Anaerofustis</taxon>
    </lineage>
</organism>
<evidence type="ECO:0000313" key="3">
    <source>
        <dbReference type="Proteomes" id="UP000261212"/>
    </source>
</evidence>
<evidence type="ECO:0000256" key="1">
    <source>
        <dbReference type="SAM" id="Phobius"/>
    </source>
</evidence>
<feature type="transmembrane region" description="Helical" evidence="1">
    <location>
        <begin position="7"/>
        <end position="26"/>
    </location>
</feature>
<gene>
    <name evidence="2" type="ORF">DW687_06335</name>
</gene>